<feature type="transmembrane region" description="Helical" evidence="6">
    <location>
        <begin position="152"/>
        <end position="174"/>
    </location>
</feature>
<reference evidence="8 9" key="2">
    <citation type="submission" date="2015-05" db="EMBL/GenBank/DDBJ databases">
        <authorList>
            <person name="Morales-Cruz A."/>
            <person name="Amrine K.C."/>
            <person name="Cantu D."/>
        </authorList>
    </citation>
    <scope>NUCLEOTIDE SEQUENCE [LARGE SCALE GENOMIC DNA]</scope>
    <source>
        <strain evidence="8">UCRPC4</strain>
    </source>
</reference>
<protein>
    <submittedName>
        <fullName evidence="8">Putative ph signal transduction protein</fullName>
    </submittedName>
</protein>
<keyword evidence="7" id="KW-0732">Signal</keyword>
<feature type="transmembrane region" description="Helical" evidence="6">
    <location>
        <begin position="120"/>
        <end position="146"/>
    </location>
</feature>
<feature type="compositionally biased region" description="Low complexity" evidence="5">
    <location>
        <begin position="347"/>
        <end position="358"/>
    </location>
</feature>
<proteinExistence type="predicted"/>
<dbReference type="PANTHER" id="PTHR28013:SF3">
    <property type="entry name" value="PROTEIN DCV1-RELATED"/>
    <property type="match status" value="1"/>
</dbReference>
<dbReference type="GO" id="GO:0032153">
    <property type="term" value="C:cell division site"/>
    <property type="evidence" value="ECO:0007669"/>
    <property type="project" value="TreeGrafter"/>
</dbReference>
<evidence type="ECO:0000256" key="3">
    <source>
        <dbReference type="ARBA" id="ARBA00022989"/>
    </source>
</evidence>
<gene>
    <name evidence="8" type="ORF">UCRPC4_g04452</name>
</gene>
<feature type="compositionally biased region" description="Gly residues" evidence="5">
    <location>
        <begin position="359"/>
        <end position="368"/>
    </location>
</feature>
<evidence type="ECO:0000256" key="5">
    <source>
        <dbReference type="SAM" id="MobiDB-lite"/>
    </source>
</evidence>
<dbReference type="GO" id="GO:0005886">
    <property type="term" value="C:plasma membrane"/>
    <property type="evidence" value="ECO:0007669"/>
    <property type="project" value="InterPro"/>
</dbReference>
<evidence type="ECO:0000256" key="2">
    <source>
        <dbReference type="ARBA" id="ARBA00022692"/>
    </source>
</evidence>
<comment type="subcellular location">
    <subcellularLocation>
        <location evidence="1">Membrane</location>
        <topology evidence="1">Multi-pass membrane protein</topology>
    </subcellularLocation>
</comment>
<feature type="compositionally biased region" description="Polar residues" evidence="5">
    <location>
        <begin position="634"/>
        <end position="650"/>
    </location>
</feature>
<evidence type="ECO:0000256" key="6">
    <source>
        <dbReference type="SAM" id="Phobius"/>
    </source>
</evidence>
<feature type="compositionally biased region" description="Polar residues" evidence="5">
    <location>
        <begin position="551"/>
        <end position="565"/>
    </location>
</feature>
<keyword evidence="3 6" id="KW-1133">Transmembrane helix</keyword>
<feature type="signal peptide" evidence="7">
    <location>
        <begin position="1"/>
        <end position="25"/>
    </location>
</feature>
<dbReference type="EMBL" id="LCWF01000106">
    <property type="protein sequence ID" value="KKY19751.1"/>
    <property type="molecule type" value="Genomic_DNA"/>
</dbReference>
<feature type="compositionally biased region" description="Polar residues" evidence="5">
    <location>
        <begin position="597"/>
        <end position="607"/>
    </location>
</feature>
<name>A0A0G2EBS2_PHACM</name>
<dbReference type="InterPro" id="IPR051380">
    <property type="entry name" value="pH-response_reg_palI/RIM9"/>
</dbReference>
<accession>A0A0G2EBS2</accession>
<dbReference type="PANTHER" id="PTHR28013">
    <property type="entry name" value="PROTEIN DCV1-RELATED"/>
    <property type="match status" value="1"/>
</dbReference>
<dbReference type="Proteomes" id="UP000053317">
    <property type="component" value="Unassembled WGS sequence"/>
</dbReference>
<feature type="chain" id="PRO_5002543395" evidence="7">
    <location>
        <begin position="26"/>
        <end position="725"/>
    </location>
</feature>
<evidence type="ECO:0000256" key="1">
    <source>
        <dbReference type="ARBA" id="ARBA00004141"/>
    </source>
</evidence>
<evidence type="ECO:0000313" key="8">
    <source>
        <dbReference type="EMBL" id="KKY19751.1"/>
    </source>
</evidence>
<feature type="region of interest" description="Disordered" evidence="5">
    <location>
        <begin position="244"/>
        <end position="725"/>
    </location>
</feature>
<dbReference type="GO" id="GO:0035838">
    <property type="term" value="C:growing cell tip"/>
    <property type="evidence" value="ECO:0007669"/>
    <property type="project" value="TreeGrafter"/>
</dbReference>
<dbReference type="OrthoDB" id="2354757at2759"/>
<reference evidence="8 9" key="1">
    <citation type="submission" date="2015-05" db="EMBL/GenBank/DDBJ databases">
        <title>Distinctive expansion of gene families associated with plant cell wall degradation and secondary metabolism in the genomes of grapevine trunk pathogens.</title>
        <authorList>
            <person name="Lawrence D.P."/>
            <person name="Travadon R."/>
            <person name="Rolshausen P.E."/>
            <person name="Baumgartner K."/>
        </authorList>
    </citation>
    <scope>NUCLEOTIDE SEQUENCE [LARGE SCALE GENOMIC DNA]</scope>
    <source>
        <strain evidence="8">UCRPC4</strain>
    </source>
</reference>
<keyword evidence="4 6" id="KW-0472">Membrane</keyword>
<evidence type="ECO:0000256" key="7">
    <source>
        <dbReference type="SAM" id="SignalP"/>
    </source>
</evidence>
<keyword evidence="9" id="KW-1185">Reference proteome</keyword>
<feature type="transmembrane region" description="Helical" evidence="6">
    <location>
        <begin position="85"/>
        <end position="108"/>
    </location>
</feature>
<feature type="compositionally biased region" description="Basic and acidic residues" evidence="5">
    <location>
        <begin position="579"/>
        <end position="590"/>
    </location>
</feature>
<evidence type="ECO:0000256" key="4">
    <source>
        <dbReference type="ARBA" id="ARBA00023136"/>
    </source>
</evidence>
<dbReference type="AlphaFoldDB" id="A0A0G2EBS2"/>
<evidence type="ECO:0000313" key="9">
    <source>
        <dbReference type="Proteomes" id="UP000053317"/>
    </source>
</evidence>
<organism evidence="8 9">
    <name type="scientific">Phaeomoniella chlamydospora</name>
    <name type="common">Phaeoacremonium chlamydosporum</name>
    <dbReference type="NCBI Taxonomy" id="158046"/>
    <lineage>
        <taxon>Eukaryota</taxon>
        <taxon>Fungi</taxon>
        <taxon>Dikarya</taxon>
        <taxon>Ascomycota</taxon>
        <taxon>Pezizomycotina</taxon>
        <taxon>Eurotiomycetes</taxon>
        <taxon>Chaetothyriomycetidae</taxon>
        <taxon>Phaeomoniellales</taxon>
        <taxon>Phaeomoniellaceae</taxon>
        <taxon>Phaeomoniella</taxon>
    </lineage>
</organism>
<feature type="compositionally biased region" description="Polar residues" evidence="5">
    <location>
        <begin position="502"/>
        <end position="524"/>
    </location>
</feature>
<comment type="caution">
    <text evidence="8">The sequence shown here is derived from an EMBL/GenBank/DDBJ whole genome shotgun (WGS) entry which is preliminary data.</text>
</comment>
<dbReference type="Pfam" id="PF06687">
    <property type="entry name" value="SUR7"/>
    <property type="match status" value="1"/>
</dbReference>
<dbReference type="InterPro" id="IPR009571">
    <property type="entry name" value="SUR7/Rim9-like_fungi"/>
</dbReference>
<keyword evidence="2 6" id="KW-0812">Transmembrane</keyword>
<sequence length="725" mass="76934">MLRPATPLTILLFISFVLLLLSVLSTPIIKGIPLASFEGVDFGVFGYCKGSDCTGIRIGYTTDGLFSSDSENENFDLPSGTRNSLSSLLIVHPVAAFLNLVCLGLAAAAHLHSPSHSARYLLGLLILFLPTLLVALLAFLVDVLLFVPHLQWGGWIVLASTIIIAASGIITCAMRRTLVSRKARKRRIAENAEMSGENFYNRQNDAPKNVPAPSVMTEPKPPMVNGAPGANSLPAFATYEATRKISDEERRPLNQTSPTNMPVAPNAAENDRYGPPGQPGRSYNGPRDEFGNPLPPSNAFGPGPGPGMRRDPSQTRNGMPDDQMRMAPPRQGTMPPPGRGGYGPPRGRGNYPPMRGGYPPRGGYGRGGYPPPGPPGGRGGYPAQAYNGRAGYGPPPRGGYPMGPMRGRGPPPGYPPQTRNAYGPGPGPGPGAFAQPQGYEQPVEQTYGQGPSLSTLPSSGPPDGSSGTAIEMDASNGPESPYATSENRVRDSDTDVAGMVGLQQNRQNSPEGPKSPTSLYSQSEFVPARAAWANGNTRTASPLREDPSPPQQNMSPVELPTSNSYVGAPTAGSGHRRMSSGDRYYEDVDPRFAATDPQPNIPSSLTPAQRPLEANNSYDDLQEGARSPAASEASHFTSVSQRPVNPNWHPNPNDMMQMPPRRPAPRQQDVLLDSNPDFNFPGATRGGFRGRGRGRGGPSMSPSRAPGQIPGFGLGNDGRYPSPAI</sequence>
<feature type="compositionally biased region" description="Low complexity" evidence="5">
    <location>
        <begin position="450"/>
        <end position="468"/>
    </location>
</feature>